<dbReference type="Pfam" id="PF01790">
    <property type="entry name" value="LGT"/>
    <property type="match status" value="1"/>
</dbReference>
<dbReference type="PANTHER" id="PTHR30589">
    <property type="entry name" value="PROLIPOPROTEIN DIACYLGLYCERYL TRANSFERASE"/>
    <property type="match status" value="1"/>
</dbReference>
<evidence type="ECO:0000256" key="7">
    <source>
        <dbReference type="HAMAP-Rule" id="MF_01147"/>
    </source>
</evidence>
<comment type="similarity">
    <text evidence="1 7">Belongs to the Lgt family.</text>
</comment>
<keyword evidence="3 7" id="KW-0808">Transferase</keyword>
<feature type="transmembrane region" description="Helical" evidence="7">
    <location>
        <begin position="199"/>
        <end position="216"/>
    </location>
</feature>
<keyword evidence="4 7" id="KW-0812">Transmembrane</keyword>
<feature type="transmembrane region" description="Helical" evidence="7">
    <location>
        <begin position="96"/>
        <end position="114"/>
    </location>
</feature>
<evidence type="ECO:0000256" key="5">
    <source>
        <dbReference type="ARBA" id="ARBA00022989"/>
    </source>
</evidence>
<evidence type="ECO:0000313" key="8">
    <source>
        <dbReference type="EMBL" id="MES0872459.1"/>
    </source>
</evidence>
<dbReference type="PANTHER" id="PTHR30589:SF0">
    <property type="entry name" value="PHOSPHATIDYLGLYCEROL--PROLIPOPROTEIN DIACYLGLYCERYL TRANSFERASE"/>
    <property type="match status" value="1"/>
</dbReference>
<dbReference type="EMBL" id="JBEPIJ010000001">
    <property type="protein sequence ID" value="MES0872459.1"/>
    <property type="molecule type" value="Genomic_DNA"/>
</dbReference>
<feature type="transmembrane region" description="Helical" evidence="7">
    <location>
        <begin position="56"/>
        <end position="76"/>
    </location>
</feature>
<proteinExistence type="inferred from homology"/>
<keyword evidence="6 7" id="KW-0472">Membrane</keyword>
<comment type="function">
    <text evidence="7">Catalyzes the transfer of the diacylglyceryl group from phosphatidylglycerol to the sulfhydryl group of the N-terminal cysteine of a prolipoprotein, the first step in the formation of mature lipoproteins.</text>
</comment>
<sequence>MLVHPGFDPVALRLGPLAVHWYGLMYLLGFLGFWWFGLRRAAQPHIRWPRERVSDLLFYGVVGVILGGRIGYTLFYNLPGFLADPWSILRIWEGGMSFHGGLIGVLVAMAWFARVHKLNFFDVGDFAVPMIPLGLFTGRIGNFINGELWGAPTTLPWGMVFPAAGPEPRHPSMLYEALLEGAALFAILWWFARKPRPRMAVGGLFLLGYGVFRTAVEFVRMPDAHIGYLAGTGWLTMGMVLSAPMWIAGLALLVAAYRGAAPHPA</sequence>
<evidence type="ECO:0000256" key="6">
    <source>
        <dbReference type="ARBA" id="ARBA00023136"/>
    </source>
</evidence>
<dbReference type="RefSeq" id="WP_352886349.1">
    <property type="nucleotide sequence ID" value="NZ_JBEPIJ010000001.1"/>
</dbReference>
<protein>
    <recommendedName>
        <fullName evidence="7">Phosphatidylglycerol--prolipoprotein diacylglyceryl transferase</fullName>
        <ecNumber evidence="7">2.5.1.145</ecNumber>
    </recommendedName>
</protein>
<feature type="transmembrane region" description="Helical" evidence="7">
    <location>
        <begin position="173"/>
        <end position="192"/>
    </location>
</feature>
<accession>A0ABV2A5T1</accession>
<dbReference type="EC" id="2.5.1.145" evidence="7"/>
<dbReference type="GO" id="GO:0008961">
    <property type="term" value="F:phosphatidylglycerol-prolipoprotein diacylglyceryl transferase activity"/>
    <property type="evidence" value="ECO:0007669"/>
    <property type="project" value="UniProtKB-EC"/>
</dbReference>
<keyword evidence="9" id="KW-1185">Reference proteome</keyword>
<dbReference type="NCBIfam" id="TIGR00544">
    <property type="entry name" value="lgt"/>
    <property type="match status" value="1"/>
</dbReference>
<gene>
    <name evidence="7 8" type="primary">lgt</name>
    <name evidence="8" type="ORF">ABSH63_00305</name>
</gene>
<comment type="caution">
    <text evidence="8">The sequence shown here is derived from an EMBL/GenBank/DDBJ whole genome shotgun (WGS) entry which is preliminary data.</text>
</comment>
<reference evidence="8 9" key="1">
    <citation type="submission" date="2024-06" db="EMBL/GenBank/DDBJ databases">
        <authorList>
            <person name="Li Z."/>
            <person name="Jiang Y."/>
        </authorList>
    </citation>
    <scope>NUCLEOTIDE SEQUENCE [LARGE SCALE GENOMIC DNA]</scope>
    <source>
        <strain evidence="8 9">HSW-8</strain>
    </source>
</reference>
<evidence type="ECO:0000256" key="2">
    <source>
        <dbReference type="ARBA" id="ARBA00022475"/>
    </source>
</evidence>
<dbReference type="PROSITE" id="PS01311">
    <property type="entry name" value="LGT"/>
    <property type="match status" value="1"/>
</dbReference>
<keyword evidence="5 7" id="KW-1133">Transmembrane helix</keyword>
<feature type="transmembrane region" description="Helical" evidence="7">
    <location>
        <begin position="126"/>
        <end position="144"/>
    </location>
</feature>
<dbReference type="InterPro" id="IPR001640">
    <property type="entry name" value="Lgt"/>
</dbReference>
<dbReference type="Proteomes" id="UP001465331">
    <property type="component" value="Unassembled WGS sequence"/>
</dbReference>
<comment type="subcellular location">
    <subcellularLocation>
        <location evidence="7">Cell membrane</location>
        <topology evidence="7">Multi-pass membrane protein</topology>
    </subcellularLocation>
</comment>
<evidence type="ECO:0000256" key="1">
    <source>
        <dbReference type="ARBA" id="ARBA00007150"/>
    </source>
</evidence>
<name>A0ABV2A5T1_9GAMM</name>
<evidence type="ECO:0000256" key="3">
    <source>
        <dbReference type="ARBA" id="ARBA00022679"/>
    </source>
</evidence>
<keyword evidence="2 7" id="KW-1003">Cell membrane</keyword>
<feature type="transmembrane region" description="Helical" evidence="7">
    <location>
        <begin position="20"/>
        <end position="36"/>
    </location>
</feature>
<dbReference type="HAMAP" id="MF_01147">
    <property type="entry name" value="Lgt"/>
    <property type="match status" value="1"/>
</dbReference>
<organism evidence="8 9">
    <name type="scientific">Sinimarinibacterium thermocellulolyticum</name>
    <dbReference type="NCBI Taxonomy" id="3170016"/>
    <lineage>
        <taxon>Bacteria</taxon>
        <taxon>Pseudomonadati</taxon>
        <taxon>Pseudomonadota</taxon>
        <taxon>Gammaproteobacteria</taxon>
        <taxon>Nevskiales</taxon>
        <taxon>Nevskiaceae</taxon>
        <taxon>Sinimarinibacterium</taxon>
    </lineage>
</organism>
<evidence type="ECO:0000256" key="4">
    <source>
        <dbReference type="ARBA" id="ARBA00022692"/>
    </source>
</evidence>
<evidence type="ECO:0000313" key="9">
    <source>
        <dbReference type="Proteomes" id="UP001465331"/>
    </source>
</evidence>
<feature type="transmembrane region" description="Helical" evidence="7">
    <location>
        <begin position="236"/>
        <end position="257"/>
    </location>
</feature>
<comment type="pathway">
    <text evidence="7">Protein modification; lipoprotein biosynthesis (diacylglyceryl transfer).</text>
</comment>
<feature type="binding site" evidence="7">
    <location>
        <position position="139"/>
    </location>
    <ligand>
        <name>a 1,2-diacyl-sn-glycero-3-phospho-(1'-sn-glycerol)</name>
        <dbReference type="ChEBI" id="CHEBI:64716"/>
    </ligand>
</feature>
<comment type="catalytic activity">
    <reaction evidence="7">
        <text>L-cysteinyl-[prolipoprotein] + a 1,2-diacyl-sn-glycero-3-phospho-(1'-sn-glycerol) = an S-1,2-diacyl-sn-glyceryl-L-cysteinyl-[prolipoprotein] + sn-glycerol 1-phosphate + H(+)</text>
        <dbReference type="Rhea" id="RHEA:56712"/>
        <dbReference type="Rhea" id="RHEA-COMP:14679"/>
        <dbReference type="Rhea" id="RHEA-COMP:14680"/>
        <dbReference type="ChEBI" id="CHEBI:15378"/>
        <dbReference type="ChEBI" id="CHEBI:29950"/>
        <dbReference type="ChEBI" id="CHEBI:57685"/>
        <dbReference type="ChEBI" id="CHEBI:64716"/>
        <dbReference type="ChEBI" id="CHEBI:140658"/>
        <dbReference type="EC" id="2.5.1.145"/>
    </reaction>
</comment>